<accession>U5ERJ6</accession>
<evidence type="ECO:0000259" key="3">
    <source>
        <dbReference type="PROSITE" id="PS50207"/>
    </source>
</evidence>
<dbReference type="Gene3D" id="3.40.50.1460">
    <property type="match status" value="2"/>
</dbReference>
<evidence type="ECO:0000313" key="5">
    <source>
        <dbReference type="EMBL" id="JAB56172.1"/>
    </source>
</evidence>
<dbReference type="Pfam" id="PF00656">
    <property type="entry name" value="Peptidase_C14"/>
    <property type="match status" value="2"/>
</dbReference>
<feature type="domain" description="Caspase family p10" evidence="3">
    <location>
        <begin position="159"/>
        <end position="252"/>
    </location>
</feature>
<dbReference type="GO" id="GO:0004197">
    <property type="term" value="F:cysteine-type endopeptidase activity"/>
    <property type="evidence" value="ECO:0007669"/>
    <property type="project" value="InterPro"/>
</dbReference>
<name>U5ERJ6_9DIPT</name>
<dbReference type="GO" id="GO:0006915">
    <property type="term" value="P:apoptotic process"/>
    <property type="evidence" value="ECO:0007669"/>
    <property type="project" value="TreeGrafter"/>
</dbReference>
<dbReference type="PROSITE" id="PS50208">
    <property type="entry name" value="CASPASE_P20"/>
    <property type="match status" value="2"/>
</dbReference>
<protein>
    <submittedName>
        <fullName evidence="5">Putative caspase 6</fullName>
    </submittedName>
</protein>
<dbReference type="PANTHER" id="PTHR10454">
    <property type="entry name" value="CASPASE"/>
    <property type="match status" value="1"/>
</dbReference>
<evidence type="ECO:0000259" key="4">
    <source>
        <dbReference type="PROSITE" id="PS50208"/>
    </source>
</evidence>
<dbReference type="GO" id="GO:0005737">
    <property type="term" value="C:cytoplasm"/>
    <property type="evidence" value="ECO:0007669"/>
    <property type="project" value="TreeGrafter"/>
</dbReference>
<dbReference type="PROSITE" id="PS01122">
    <property type="entry name" value="CASPASE_CYS"/>
    <property type="match status" value="1"/>
</dbReference>
<dbReference type="SMART" id="SM00115">
    <property type="entry name" value="CASc"/>
    <property type="match status" value="2"/>
</dbReference>
<feature type="domain" description="Caspase family p20" evidence="4">
    <location>
        <begin position="282"/>
        <end position="402"/>
    </location>
</feature>
<dbReference type="InterPro" id="IPR015917">
    <property type="entry name" value="Pept_C14A"/>
</dbReference>
<dbReference type="EMBL" id="GANO01003699">
    <property type="protein sequence ID" value="JAB56172.1"/>
    <property type="molecule type" value="mRNA"/>
</dbReference>
<feature type="domain" description="Caspase family p20" evidence="4">
    <location>
        <begin position="7"/>
        <end position="134"/>
    </location>
</feature>
<dbReference type="AlphaFoldDB" id="U5ERJ6"/>
<evidence type="ECO:0000256" key="2">
    <source>
        <dbReference type="RuleBase" id="RU003971"/>
    </source>
</evidence>
<dbReference type="InterPro" id="IPR001309">
    <property type="entry name" value="Pept_C14_p20"/>
</dbReference>
<reference evidence="5" key="1">
    <citation type="journal article" date="2014" name="Insect Biochem. Mol. Biol.">
        <title>An insight into the sialome of the frog biting fly, Corethrella appendiculata.</title>
        <authorList>
            <person name="Ribeiro J.M.C."/>
            <person name="Chagas A.C."/>
            <person name="Pham V.M."/>
            <person name="Lounibos L.P."/>
            <person name="Calvo E."/>
        </authorList>
    </citation>
    <scope>NUCLEOTIDE SEQUENCE</scope>
    <source>
        <tissue evidence="5">Salivary glands</tissue>
    </source>
</reference>
<feature type="domain" description="Caspase family p10" evidence="3">
    <location>
        <begin position="494"/>
        <end position="540"/>
    </location>
</feature>
<dbReference type="GO" id="GO:0006508">
    <property type="term" value="P:proteolysis"/>
    <property type="evidence" value="ECO:0007669"/>
    <property type="project" value="InterPro"/>
</dbReference>
<evidence type="ECO:0000256" key="1">
    <source>
        <dbReference type="ARBA" id="ARBA00010134"/>
    </source>
</evidence>
<dbReference type="PRINTS" id="PR00376">
    <property type="entry name" value="IL1BCENZYME"/>
</dbReference>
<dbReference type="InterPro" id="IPR002138">
    <property type="entry name" value="Pept_C14_p10"/>
</dbReference>
<dbReference type="InterPro" id="IPR029030">
    <property type="entry name" value="Caspase-like_dom_sf"/>
</dbReference>
<comment type="similarity">
    <text evidence="1 2">Belongs to the peptidase C14A family.</text>
</comment>
<sequence>YKMNHPKQGLAVIFNNETYSSELGLPQRIGAQTDGDRLVTVLECLGFEVIYNLDCKYRQILIQFERLSKMNMDDYNCIIVFTMSHGYIDEDDVEYLYAKDRQYRKSQLWNLLIKNRICFGKPKLIFIQACRGEKQDQGVELIEKIGVTAENALQNSDLPETAVPLVSDILIVHSTYRDFVSFRNSEAGSWFINVVTSELRNIFEMDIFQILTNINRRVAYEQETNRNFNRDSTFKQMPIFESMLTANLQFEPNESYSKDENSAQTYTWSDGISKEYEMDNNRRGKAILFNQLNFNDSSPRTNTECIEKLEKTLIDFGFETTIYTDLKRDEIMRVLFKIASENHSDADCFMVVFSTHGNETILKVKDGELPVNHVFAPFYGDNCETLIGKPKLFFINACRGEKTDCGTENTHNNIAEQMQNCSLTNTSDEVDAKAATSIKKQIAVRIPISADVLKMYSSPAGYKSYATGTEAIFLKYLNEGLRKCLTDENQKQHDILQVLTNISYDVATNFESYGKAFEDDAKKTIPVISSSLTKTLYLKPK</sequence>
<dbReference type="InterPro" id="IPR011600">
    <property type="entry name" value="Pept_C14_caspase"/>
</dbReference>
<feature type="non-terminal residue" evidence="5">
    <location>
        <position position="1"/>
    </location>
</feature>
<dbReference type="InterPro" id="IPR033139">
    <property type="entry name" value="Caspase_cys_AS"/>
</dbReference>
<dbReference type="PANTHER" id="PTHR10454:SF232">
    <property type="entry name" value="AT03047P-RELATED"/>
    <property type="match status" value="1"/>
</dbReference>
<proteinExistence type="evidence at transcript level"/>
<dbReference type="InterPro" id="IPR002398">
    <property type="entry name" value="Pept_C14"/>
</dbReference>
<dbReference type="PROSITE" id="PS50207">
    <property type="entry name" value="CASPASE_P10"/>
    <property type="match status" value="2"/>
</dbReference>
<dbReference type="SUPFAM" id="SSF52129">
    <property type="entry name" value="Caspase-like"/>
    <property type="match status" value="2"/>
</dbReference>
<organism evidence="5">
    <name type="scientific">Corethrella appendiculata</name>
    <dbReference type="NCBI Taxonomy" id="1370023"/>
    <lineage>
        <taxon>Eukaryota</taxon>
        <taxon>Metazoa</taxon>
        <taxon>Ecdysozoa</taxon>
        <taxon>Arthropoda</taxon>
        <taxon>Hexapoda</taxon>
        <taxon>Insecta</taxon>
        <taxon>Pterygota</taxon>
        <taxon>Neoptera</taxon>
        <taxon>Endopterygota</taxon>
        <taxon>Diptera</taxon>
        <taxon>Nematocera</taxon>
        <taxon>Culicoidea</taxon>
        <taxon>Chaoboridae</taxon>
        <taxon>Corethrella</taxon>
    </lineage>
</organism>
<dbReference type="GO" id="GO:0043525">
    <property type="term" value="P:positive regulation of neuron apoptotic process"/>
    <property type="evidence" value="ECO:0007669"/>
    <property type="project" value="TreeGrafter"/>
</dbReference>